<dbReference type="KEGG" id="csto:CGC58_10965"/>
<dbReference type="PROSITE" id="PS51257">
    <property type="entry name" value="PROKAR_LIPOPROTEIN"/>
    <property type="match status" value="1"/>
</dbReference>
<protein>
    <submittedName>
        <fullName evidence="1">DUF4856 domain-containing protein</fullName>
    </submittedName>
</protein>
<evidence type="ECO:0000313" key="1">
    <source>
        <dbReference type="EMBL" id="ATA90679.1"/>
    </source>
</evidence>
<name>A0A250FZV3_9FLAO</name>
<dbReference type="EMBL" id="CP022387">
    <property type="protein sequence ID" value="ATA90679.1"/>
    <property type="molecule type" value="Genomic_DNA"/>
</dbReference>
<dbReference type="OrthoDB" id="5498726at2"/>
<dbReference type="RefSeq" id="WP_095897214.1">
    <property type="nucleotide sequence ID" value="NZ_CP022387.1"/>
</dbReference>
<reference evidence="2" key="1">
    <citation type="submission" date="2017-06" db="EMBL/GenBank/DDBJ databases">
        <title>Capnocytophaga spp. assemblies.</title>
        <authorList>
            <person name="Gulvik C.A."/>
        </authorList>
    </citation>
    <scope>NUCLEOTIDE SEQUENCE [LARGE SCALE GENOMIC DNA]</scope>
    <source>
        <strain evidence="2">H2177</strain>
    </source>
</reference>
<dbReference type="Pfam" id="PF16148">
    <property type="entry name" value="DUF4856"/>
    <property type="match status" value="1"/>
</dbReference>
<sequence length="391" mass="45168">MRKYTLFTMLLMLVACNKGEGETVESAYLEPLPPEYKYSFSRNGSSSVDLLECNLLKEPLDVLYDSYLKEARIMNQADYQVVFRYYNDGIYSHLKPKEEVAKSELHRANREAIQKDLTDFIETSARIGGYGTENPSDIRRQALRQGRTGYIGNNIGDVNLAFADEKGIVVAEAFRYAVFGAIYLDKVLNYHLNESFLSDETLRKKHEDVVLPPGRNYTELEHHWDLAYGYYTFLRPLVRAEGIPLLKNSEVRIFNAFVQGRIELERYRYEDMKQHLHIIREELSRAIAIRTMNILIGENTLANLDERGGYAFPFISRAYGLIYALQFARNPQGELYYSREEVQRLLQQFLLGNGLWDKQRLLSNAQTQGSLKHIATEVGKPFGISIEQIKR</sequence>
<accession>A0A250FZV3</accession>
<dbReference type="AlphaFoldDB" id="A0A250FZV3"/>
<organism evidence="1 2">
    <name type="scientific">Capnocytophaga stomatis</name>
    <dbReference type="NCBI Taxonomy" id="1848904"/>
    <lineage>
        <taxon>Bacteria</taxon>
        <taxon>Pseudomonadati</taxon>
        <taxon>Bacteroidota</taxon>
        <taxon>Flavobacteriia</taxon>
        <taxon>Flavobacteriales</taxon>
        <taxon>Flavobacteriaceae</taxon>
        <taxon>Capnocytophaga</taxon>
    </lineage>
</organism>
<dbReference type="Proteomes" id="UP000217348">
    <property type="component" value="Chromosome"/>
</dbReference>
<proteinExistence type="predicted"/>
<evidence type="ECO:0000313" key="2">
    <source>
        <dbReference type="Proteomes" id="UP000217348"/>
    </source>
</evidence>
<dbReference type="InterPro" id="IPR032331">
    <property type="entry name" value="DUF4856"/>
</dbReference>
<gene>
    <name evidence="1" type="ORF">CGC58_10965</name>
</gene>